<dbReference type="RefSeq" id="WP_076947883.1">
    <property type="nucleotide sequence ID" value="NZ_BJNO01000021.1"/>
</dbReference>
<dbReference type="CDD" id="cd06553">
    <property type="entry name" value="ASCH_Ef3133_like"/>
    <property type="match status" value="1"/>
</dbReference>
<dbReference type="Gene3D" id="3.10.400.10">
    <property type="entry name" value="Sulfate adenylyltransferase"/>
    <property type="match status" value="1"/>
</dbReference>
<evidence type="ECO:0000259" key="1">
    <source>
        <dbReference type="SMART" id="SM01022"/>
    </source>
</evidence>
<dbReference type="SMART" id="SM01022">
    <property type="entry name" value="ASCH"/>
    <property type="match status" value="1"/>
</dbReference>
<dbReference type="Proteomes" id="UP000339249">
    <property type="component" value="Unassembled WGS sequence"/>
</dbReference>
<dbReference type="PANTHER" id="PTHR39203:SF1">
    <property type="entry name" value="CYTOPLASMIC PROTEIN"/>
    <property type="match status" value="1"/>
</dbReference>
<evidence type="ECO:0000313" key="3">
    <source>
        <dbReference type="EMBL" id="VTN13147.1"/>
    </source>
</evidence>
<reference evidence="3 5" key="1">
    <citation type="submission" date="2019-04" db="EMBL/GenBank/DDBJ databases">
        <authorList>
            <consortium name="Pathogen Informatics"/>
        </authorList>
    </citation>
    <scope>NUCLEOTIDE SEQUENCE [LARGE SCALE GENOMIC DNA]</scope>
    <source>
        <strain evidence="2 4">NCTC13038</strain>
        <strain evidence="3 5">NCTC9185</strain>
    </source>
</reference>
<dbReference type="Proteomes" id="UP000332594">
    <property type="component" value="Unassembled WGS sequence"/>
</dbReference>
<dbReference type="PANTHER" id="PTHR39203">
    <property type="entry name" value="CYTOPLASMIC PROTEIN-RELATED"/>
    <property type="match status" value="1"/>
</dbReference>
<feature type="domain" description="ASCH" evidence="1">
    <location>
        <begin position="18"/>
        <end position="135"/>
    </location>
</feature>
<dbReference type="EMBL" id="CAADJG010000002">
    <property type="protein sequence ID" value="VFS64377.1"/>
    <property type="molecule type" value="Genomic_DNA"/>
</dbReference>
<dbReference type="AlphaFoldDB" id="A0A1V2BFT7"/>
<dbReference type="InterPro" id="IPR009326">
    <property type="entry name" value="DUF984"/>
</dbReference>
<sequence>MSDLQALWQQRYPGAFCWSFGDSPALADELVALVIAGKKRGTCGSLASYRQENPPVTPGSLHIVLNGAGEPACVIRTLALRIIRFNEMTADLAALEGEGDLSLGYWQQAHRAFFEREGSWSPEMELVYEEFALIDVADALSS</sequence>
<evidence type="ECO:0000313" key="2">
    <source>
        <dbReference type="EMBL" id="VFS64377.1"/>
    </source>
</evidence>
<name>A0A1V2BFT7_RAOTE</name>
<proteinExistence type="predicted"/>
<protein>
    <submittedName>
        <fullName evidence="3">ASCH domain</fullName>
    </submittedName>
</protein>
<dbReference type="EMBL" id="CABDVU010000001">
    <property type="protein sequence ID" value="VTN13147.1"/>
    <property type="molecule type" value="Genomic_DNA"/>
</dbReference>
<dbReference type="InterPro" id="IPR015947">
    <property type="entry name" value="PUA-like_sf"/>
</dbReference>
<accession>A0A1V2BFT7</accession>
<dbReference type="SUPFAM" id="SSF88697">
    <property type="entry name" value="PUA domain-like"/>
    <property type="match status" value="1"/>
</dbReference>
<evidence type="ECO:0000313" key="4">
    <source>
        <dbReference type="Proteomes" id="UP000332594"/>
    </source>
</evidence>
<evidence type="ECO:0000313" key="5">
    <source>
        <dbReference type="Proteomes" id="UP000339249"/>
    </source>
</evidence>
<gene>
    <name evidence="2" type="ORF">NCTC13038_00078</name>
    <name evidence="3" type="ORF">NCTC9185_05174</name>
</gene>
<dbReference type="PIRSF" id="PIRSF021320">
    <property type="entry name" value="DUF984"/>
    <property type="match status" value="1"/>
</dbReference>
<dbReference type="Pfam" id="PF04266">
    <property type="entry name" value="ASCH"/>
    <property type="match status" value="1"/>
</dbReference>
<dbReference type="InterPro" id="IPR007374">
    <property type="entry name" value="ASCH_domain"/>
</dbReference>
<organism evidence="3 5">
    <name type="scientific">Raoultella terrigena</name>
    <name type="common">Klebsiella terrigena</name>
    <dbReference type="NCBI Taxonomy" id="577"/>
    <lineage>
        <taxon>Bacteria</taxon>
        <taxon>Pseudomonadati</taxon>
        <taxon>Pseudomonadota</taxon>
        <taxon>Gammaproteobacteria</taxon>
        <taxon>Enterobacterales</taxon>
        <taxon>Enterobacteriaceae</taxon>
        <taxon>Klebsiella/Raoultella group</taxon>
        <taxon>Raoultella</taxon>
    </lineage>
</organism>